<organism evidence="1 2">
    <name type="scientific">Actinokineospora guangxiensis</name>
    <dbReference type="NCBI Taxonomy" id="1490288"/>
    <lineage>
        <taxon>Bacteria</taxon>
        <taxon>Bacillati</taxon>
        <taxon>Actinomycetota</taxon>
        <taxon>Actinomycetes</taxon>
        <taxon>Pseudonocardiales</taxon>
        <taxon>Pseudonocardiaceae</taxon>
        <taxon>Actinokineospora</taxon>
    </lineage>
</organism>
<evidence type="ECO:0000313" key="2">
    <source>
        <dbReference type="Proteomes" id="UP001596157"/>
    </source>
</evidence>
<reference evidence="2" key="1">
    <citation type="journal article" date="2019" name="Int. J. Syst. Evol. Microbiol.">
        <title>The Global Catalogue of Microorganisms (GCM) 10K type strain sequencing project: providing services to taxonomists for standard genome sequencing and annotation.</title>
        <authorList>
            <consortium name="The Broad Institute Genomics Platform"/>
            <consortium name="The Broad Institute Genome Sequencing Center for Infectious Disease"/>
            <person name="Wu L."/>
            <person name="Ma J."/>
        </authorList>
    </citation>
    <scope>NUCLEOTIDE SEQUENCE [LARGE SCALE GENOMIC DNA]</scope>
    <source>
        <strain evidence="2">CCUG 59778</strain>
    </source>
</reference>
<dbReference type="Proteomes" id="UP001596157">
    <property type="component" value="Unassembled WGS sequence"/>
</dbReference>
<keyword evidence="2" id="KW-1185">Reference proteome</keyword>
<accession>A0ABW0ERQ5</accession>
<protein>
    <submittedName>
        <fullName evidence="1">Uncharacterized protein</fullName>
    </submittedName>
</protein>
<gene>
    <name evidence="1" type="ORF">ACFPM7_17035</name>
</gene>
<evidence type="ECO:0000313" key="1">
    <source>
        <dbReference type="EMBL" id="MFC5288764.1"/>
    </source>
</evidence>
<proteinExistence type="predicted"/>
<name>A0ABW0ERQ5_9PSEU</name>
<sequence length="174" mass="18634">MARKHDLAAVVAAGGQVRRQAGGQLDPGRHREGRGALVGDQVAAGSAQRQDPGPLVLGPPLGEPAVAPVERAARMAQIAQDVRTRESFDPIREIAEEFREVRVIRRVDELATARPLGVFRAVRQKDAPAPQALESHLGGEAVFGDNAEDGFRVVERCGYVDLPALLGSNRTHQA</sequence>
<comment type="caution">
    <text evidence="1">The sequence shown here is derived from an EMBL/GenBank/DDBJ whole genome shotgun (WGS) entry which is preliminary data.</text>
</comment>
<dbReference type="EMBL" id="JBHSKF010000007">
    <property type="protein sequence ID" value="MFC5288764.1"/>
    <property type="molecule type" value="Genomic_DNA"/>
</dbReference>